<feature type="signal peptide" evidence="1">
    <location>
        <begin position="1"/>
        <end position="19"/>
    </location>
</feature>
<organism evidence="2 3">
    <name type="scientific">Rhodanobacter fulvus Jip2</name>
    <dbReference type="NCBI Taxonomy" id="1163408"/>
    <lineage>
        <taxon>Bacteria</taxon>
        <taxon>Pseudomonadati</taxon>
        <taxon>Pseudomonadota</taxon>
        <taxon>Gammaproteobacteria</taxon>
        <taxon>Lysobacterales</taxon>
        <taxon>Rhodanobacteraceae</taxon>
        <taxon>Rhodanobacter</taxon>
    </lineage>
</organism>
<protein>
    <recommendedName>
        <fullName evidence="4">Lipoprotein</fullName>
    </recommendedName>
</protein>
<dbReference type="EMBL" id="AJXU01000001">
    <property type="protein sequence ID" value="EIL93146.1"/>
    <property type="molecule type" value="Genomic_DNA"/>
</dbReference>
<sequence length="148" mass="15705">MFKIRALAVLAAVSTAAGCSSGYLVKLDSTPQGATVVCSGTDQGYTPTAVHYEKSAEKHSYIDASNCIAKWQSGAKATYPAHLKVSPEGPITSTIARPDVPGYQKDADFAAKVERMKHDKNFAQKDATGKNHSSTMLCSYVGGQQTCL</sequence>
<dbReference type="eggNOG" id="ENOG50335DW">
    <property type="taxonomic scope" value="Bacteria"/>
</dbReference>
<dbReference type="AlphaFoldDB" id="I4W105"/>
<dbReference type="RefSeq" id="WP_007079707.1">
    <property type="nucleotide sequence ID" value="NZ_AJXU01000001.1"/>
</dbReference>
<dbReference type="OrthoDB" id="7068723at2"/>
<gene>
    <name evidence="2" type="ORF">UU9_00320</name>
</gene>
<dbReference type="Proteomes" id="UP000004210">
    <property type="component" value="Unassembled WGS sequence"/>
</dbReference>
<proteinExistence type="predicted"/>
<comment type="caution">
    <text evidence="2">The sequence shown here is derived from an EMBL/GenBank/DDBJ whole genome shotgun (WGS) entry which is preliminary data.</text>
</comment>
<name>I4W105_9GAMM</name>
<dbReference type="PROSITE" id="PS51257">
    <property type="entry name" value="PROKAR_LIPOPROTEIN"/>
    <property type="match status" value="1"/>
</dbReference>
<reference evidence="2 3" key="1">
    <citation type="journal article" date="2012" name="J. Bacteriol.">
        <title>Genome sequences for six rhodanobacter strains, isolated from soils and the terrestrial subsurface, with variable denitrification capabilities.</title>
        <authorList>
            <person name="Kostka J.E."/>
            <person name="Green S.J."/>
            <person name="Rishishwar L."/>
            <person name="Prakash O."/>
            <person name="Katz L.S."/>
            <person name="Marino-Ramirez L."/>
            <person name="Jordan I.K."/>
            <person name="Munk C."/>
            <person name="Ivanova N."/>
            <person name="Mikhailova N."/>
            <person name="Watson D.B."/>
            <person name="Brown S.D."/>
            <person name="Palumbo A.V."/>
            <person name="Brooks S.C."/>
        </authorList>
    </citation>
    <scope>NUCLEOTIDE SEQUENCE [LARGE SCALE GENOMIC DNA]</scope>
    <source>
        <strain evidence="3">Jip2T</strain>
    </source>
</reference>
<evidence type="ECO:0000313" key="3">
    <source>
        <dbReference type="Proteomes" id="UP000004210"/>
    </source>
</evidence>
<keyword evidence="3" id="KW-1185">Reference proteome</keyword>
<evidence type="ECO:0000256" key="1">
    <source>
        <dbReference type="SAM" id="SignalP"/>
    </source>
</evidence>
<accession>I4W105</accession>
<feature type="chain" id="PRO_5003696523" description="Lipoprotein" evidence="1">
    <location>
        <begin position="20"/>
        <end position="148"/>
    </location>
</feature>
<evidence type="ECO:0008006" key="4">
    <source>
        <dbReference type="Google" id="ProtNLM"/>
    </source>
</evidence>
<evidence type="ECO:0000313" key="2">
    <source>
        <dbReference type="EMBL" id="EIL93146.1"/>
    </source>
</evidence>
<keyword evidence="1" id="KW-0732">Signal</keyword>